<proteinExistence type="predicted"/>
<evidence type="ECO:0000256" key="1">
    <source>
        <dbReference type="SAM" id="Coils"/>
    </source>
</evidence>
<protein>
    <submittedName>
        <fullName evidence="2">Uncharacterized protein</fullName>
    </submittedName>
</protein>
<gene>
    <name evidence="2" type="ORF">CNLFYP112_01546</name>
</gene>
<dbReference type="EMBL" id="CACRTG010000009">
    <property type="protein sequence ID" value="VYS98462.1"/>
    <property type="molecule type" value="Genomic_DNA"/>
</dbReference>
<evidence type="ECO:0000313" key="2">
    <source>
        <dbReference type="EMBL" id="VYS98462.1"/>
    </source>
</evidence>
<reference evidence="2" key="1">
    <citation type="submission" date="2019-11" db="EMBL/GenBank/DDBJ databases">
        <authorList>
            <person name="Feng L."/>
        </authorList>
    </citation>
    <scope>NUCLEOTIDE SEQUENCE</scope>
    <source>
        <strain evidence="2">CnexileLFYP112</strain>
    </source>
</reference>
<name>A0A6N2SZT3_9FIRM</name>
<organism evidence="2">
    <name type="scientific">[Clostridium] nexile</name>
    <dbReference type="NCBI Taxonomy" id="29361"/>
    <lineage>
        <taxon>Bacteria</taxon>
        <taxon>Bacillati</taxon>
        <taxon>Bacillota</taxon>
        <taxon>Clostridia</taxon>
        <taxon>Lachnospirales</taxon>
        <taxon>Lachnospiraceae</taxon>
        <taxon>Tyzzerella</taxon>
    </lineage>
</organism>
<accession>A0A6N2SZT3</accession>
<feature type="coiled-coil region" evidence="1">
    <location>
        <begin position="4"/>
        <end position="52"/>
    </location>
</feature>
<keyword evidence="1" id="KW-0175">Coiled coil</keyword>
<sequence length="55" mass="6881">MFFEYDVEEELLQKNREIEKLEQQVEQCQAEIRRLRCVCREYEEELQSIRKNKSL</sequence>
<dbReference type="AlphaFoldDB" id="A0A6N2SZT3"/>